<dbReference type="EMBL" id="DYUB01000340">
    <property type="protein sequence ID" value="HJG97602.1"/>
    <property type="molecule type" value="Genomic_DNA"/>
</dbReference>
<dbReference type="InterPro" id="IPR014729">
    <property type="entry name" value="Rossmann-like_a/b/a_fold"/>
</dbReference>
<dbReference type="GO" id="GO:0000270">
    <property type="term" value="P:peptidoglycan metabolic process"/>
    <property type="evidence" value="ECO:0007669"/>
    <property type="project" value="TreeGrafter"/>
</dbReference>
<feature type="domain" description="DUF218" evidence="2">
    <location>
        <begin position="96"/>
        <end position="237"/>
    </location>
</feature>
<reference evidence="3" key="1">
    <citation type="journal article" date="2021" name="PeerJ">
        <title>Extensive microbial diversity within the chicken gut microbiome revealed by metagenomics and culture.</title>
        <authorList>
            <person name="Gilroy R."/>
            <person name="Ravi A."/>
            <person name="Getino M."/>
            <person name="Pursley I."/>
            <person name="Horton D.L."/>
            <person name="Alikhan N.F."/>
            <person name="Baker D."/>
            <person name="Gharbi K."/>
            <person name="Hall N."/>
            <person name="Watson M."/>
            <person name="Adriaenssens E.M."/>
            <person name="Foster-Nyarko E."/>
            <person name="Jarju S."/>
            <person name="Secka A."/>
            <person name="Antonio M."/>
            <person name="Oren A."/>
            <person name="Chaudhuri R.R."/>
            <person name="La Ragione R."/>
            <person name="Hildebrand F."/>
            <person name="Pallen M.J."/>
        </authorList>
    </citation>
    <scope>NUCLEOTIDE SEQUENCE</scope>
    <source>
        <strain evidence="3">1277</strain>
    </source>
</reference>
<keyword evidence="1" id="KW-1133">Transmembrane helix</keyword>
<dbReference type="Gene3D" id="3.40.50.620">
    <property type="entry name" value="HUPs"/>
    <property type="match status" value="1"/>
</dbReference>
<dbReference type="InterPro" id="IPR003848">
    <property type="entry name" value="DUF218"/>
</dbReference>
<protein>
    <submittedName>
        <fullName evidence="3">YdcF family protein</fullName>
    </submittedName>
</protein>
<dbReference type="CDD" id="cd06259">
    <property type="entry name" value="YdcF-like"/>
    <property type="match status" value="1"/>
</dbReference>
<keyword evidence="1" id="KW-0472">Membrane</keyword>
<sequence>MNKRKYIMFTMIIISALSILEWGISFSPIFLIVSMALVYIVFPMKDLCSKSKYLKTIYNIYKAIIIIFVSSFILLEGLIFLNINETKDIDKVDNIDTMIVLGAKVNGTEVSKTLKLRLDKAIEYYNKHKDVNIIVSGGQGNNEDITEALVMKNYLVSNGVNINNIIEENKATTTLENIMYSKKILDNMNHKGKVLIVTSDYHLLRGRFIASMLGIENEGLCSISSISGRLYYMIREYPTSIIDLVRFMKYI</sequence>
<dbReference type="AlphaFoldDB" id="A0A921T0J9"/>
<dbReference type="InterPro" id="IPR051599">
    <property type="entry name" value="Cell_Envelope_Assoc"/>
</dbReference>
<evidence type="ECO:0000313" key="3">
    <source>
        <dbReference type="EMBL" id="HJG97602.1"/>
    </source>
</evidence>
<accession>A0A921T0J9</accession>
<feature type="transmembrane region" description="Helical" evidence="1">
    <location>
        <begin position="60"/>
        <end position="81"/>
    </location>
</feature>
<evidence type="ECO:0000313" key="4">
    <source>
        <dbReference type="Proteomes" id="UP000776700"/>
    </source>
</evidence>
<dbReference type="GO" id="GO:0005886">
    <property type="term" value="C:plasma membrane"/>
    <property type="evidence" value="ECO:0007669"/>
    <property type="project" value="TreeGrafter"/>
</dbReference>
<comment type="caution">
    <text evidence="3">The sequence shown here is derived from an EMBL/GenBank/DDBJ whole genome shotgun (WGS) entry which is preliminary data.</text>
</comment>
<dbReference type="Proteomes" id="UP000776700">
    <property type="component" value="Unassembled WGS sequence"/>
</dbReference>
<feature type="transmembrane region" description="Helical" evidence="1">
    <location>
        <begin position="12"/>
        <end position="40"/>
    </location>
</feature>
<dbReference type="PANTHER" id="PTHR30336">
    <property type="entry name" value="INNER MEMBRANE PROTEIN, PROBABLE PERMEASE"/>
    <property type="match status" value="1"/>
</dbReference>
<gene>
    <name evidence="3" type="ORF">K8V90_10915</name>
</gene>
<dbReference type="Pfam" id="PF02698">
    <property type="entry name" value="DUF218"/>
    <property type="match status" value="1"/>
</dbReference>
<keyword evidence="1" id="KW-0812">Transmembrane</keyword>
<name>A0A921T0J9_9FIRM</name>
<evidence type="ECO:0000259" key="2">
    <source>
        <dbReference type="Pfam" id="PF02698"/>
    </source>
</evidence>
<dbReference type="PANTHER" id="PTHR30336:SF4">
    <property type="entry name" value="ENVELOPE BIOGENESIS FACTOR ELYC"/>
    <property type="match status" value="1"/>
</dbReference>
<proteinExistence type="predicted"/>
<evidence type="ECO:0000256" key="1">
    <source>
        <dbReference type="SAM" id="Phobius"/>
    </source>
</evidence>
<dbReference type="GO" id="GO:0043164">
    <property type="term" value="P:Gram-negative-bacterium-type cell wall biogenesis"/>
    <property type="evidence" value="ECO:0007669"/>
    <property type="project" value="TreeGrafter"/>
</dbReference>
<reference evidence="3" key="2">
    <citation type="submission" date="2021-09" db="EMBL/GenBank/DDBJ databases">
        <authorList>
            <person name="Gilroy R."/>
        </authorList>
    </citation>
    <scope>NUCLEOTIDE SEQUENCE</scope>
    <source>
        <strain evidence="3">1277</strain>
    </source>
</reference>
<organism evidence="3 4">
    <name type="scientific">Romboutsia timonensis</name>
    <dbReference type="NCBI Taxonomy" id="1776391"/>
    <lineage>
        <taxon>Bacteria</taxon>
        <taxon>Bacillati</taxon>
        <taxon>Bacillota</taxon>
        <taxon>Clostridia</taxon>
        <taxon>Peptostreptococcales</taxon>
        <taxon>Peptostreptococcaceae</taxon>
        <taxon>Romboutsia</taxon>
    </lineage>
</organism>